<name>A0A3B1CGW8_9ZZZZ</name>
<evidence type="ECO:0000259" key="4">
    <source>
        <dbReference type="PROSITE" id="PS51007"/>
    </source>
</evidence>
<evidence type="ECO:0000256" key="3">
    <source>
        <dbReference type="ARBA" id="ARBA00023004"/>
    </source>
</evidence>
<dbReference type="GO" id="GO:0046872">
    <property type="term" value="F:metal ion binding"/>
    <property type="evidence" value="ECO:0007669"/>
    <property type="project" value="UniProtKB-KW"/>
</dbReference>
<keyword evidence="3" id="KW-0408">Iron</keyword>
<dbReference type="EMBL" id="UOGF01000055">
    <property type="protein sequence ID" value="VAX29726.1"/>
    <property type="molecule type" value="Genomic_DNA"/>
</dbReference>
<dbReference type="InterPro" id="IPR036909">
    <property type="entry name" value="Cyt_c-like_dom_sf"/>
</dbReference>
<dbReference type="InterPro" id="IPR051459">
    <property type="entry name" value="Cytochrome_c-type_DH"/>
</dbReference>
<accession>A0A3B1CGW8</accession>
<dbReference type="PANTHER" id="PTHR35008:SF8">
    <property type="entry name" value="ALCOHOL DEHYDROGENASE CYTOCHROME C SUBUNIT"/>
    <property type="match status" value="1"/>
</dbReference>
<organism evidence="5">
    <name type="scientific">hydrothermal vent metagenome</name>
    <dbReference type="NCBI Taxonomy" id="652676"/>
    <lineage>
        <taxon>unclassified sequences</taxon>
        <taxon>metagenomes</taxon>
        <taxon>ecological metagenomes</taxon>
    </lineage>
</organism>
<dbReference type="GO" id="GO:0020037">
    <property type="term" value="F:heme binding"/>
    <property type="evidence" value="ECO:0007669"/>
    <property type="project" value="InterPro"/>
</dbReference>
<protein>
    <recommendedName>
        <fullName evidence="4">Cytochrome c domain-containing protein</fullName>
    </recommendedName>
</protein>
<gene>
    <name evidence="5" type="ORF">MNBD_NITROSPIRAE01-501</name>
</gene>
<dbReference type="PROSITE" id="PS51007">
    <property type="entry name" value="CYTC"/>
    <property type="match status" value="1"/>
</dbReference>
<feature type="domain" description="Cytochrome c" evidence="4">
    <location>
        <begin position="35"/>
        <end position="128"/>
    </location>
</feature>
<dbReference type="InterPro" id="IPR009056">
    <property type="entry name" value="Cyt_c-like_dom"/>
</dbReference>
<dbReference type="Pfam" id="PF13442">
    <property type="entry name" value="Cytochrome_CBB3"/>
    <property type="match status" value="1"/>
</dbReference>
<reference evidence="5" key="1">
    <citation type="submission" date="2018-06" db="EMBL/GenBank/DDBJ databases">
        <authorList>
            <person name="Zhirakovskaya E."/>
        </authorList>
    </citation>
    <scope>NUCLEOTIDE SEQUENCE</scope>
</reference>
<sequence length="146" mass="16696">MKKSDLILMFFLPLFVACTQDNATVQKGQRWYTPSQVKEGKAVYEKNCINCHKKNAEGIADWKTPLADGAYPPPPLNGTAHTWHHALRVLKRTIEEGGVPLGGTMPGFKEKLIKEEKDAVIAYFQDFWSDEIYRMWLERTEGQPKN</sequence>
<dbReference type="GO" id="GO:0009055">
    <property type="term" value="F:electron transfer activity"/>
    <property type="evidence" value="ECO:0007669"/>
    <property type="project" value="InterPro"/>
</dbReference>
<evidence type="ECO:0000256" key="1">
    <source>
        <dbReference type="ARBA" id="ARBA00022617"/>
    </source>
</evidence>
<dbReference type="SUPFAM" id="SSF46626">
    <property type="entry name" value="Cytochrome c"/>
    <property type="match status" value="1"/>
</dbReference>
<keyword evidence="2" id="KW-0479">Metal-binding</keyword>
<proteinExistence type="predicted"/>
<evidence type="ECO:0000313" key="5">
    <source>
        <dbReference type="EMBL" id="VAX29726.1"/>
    </source>
</evidence>
<keyword evidence="1" id="KW-0349">Heme</keyword>
<evidence type="ECO:0000256" key="2">
    <source>
        <dbReference type="ARBA" id="ARBA00022723"/>
    </source>
</evidence>
<dbReference type="AlphaFoldDB" id="A0A3B1CGW8"/>
<dbReference type="PROSITE" id="PS51257">
    <property type="entry name" value="PROKAR_LIPOPROTEIN"/>
    <property type="match status" value="1"/>
</dbReference>
<dbReference type="Gene3D" id="1.10.760.10">
    <property type="entry name" value="Cytochrome c-like domain"/>
    <property type="match status" value="1"/>
</dbReference>
<dbReference type="PANTHER" id="PTHR35008">
    <property type="entry name" value="BLL4482 PROTEIN-RELATED"/>
    <property type="match status" value="1"/>
</dbReference>